<dbReference type="Proteomes" id="UP000239434">
    <property type="component" value="Unassembled WGS sequence"/>
</dbReference>
<keyword evidence="2" id="KW-1185">Reference proteome</keyword>
<name>A0A2S9ING9_9HYPH</name>
<dbReference type="EMBL" id="PVBR01000014">
    <property type="protein sequence ID" value="PRD42086.1"/>
    <property type="molecule type" value="Genomic_DNA"/>
</dbReference>
<protein>
    <submittedName>
        <fullName evidence="1">Uncharacterized protein</fullName>
    </submittedName>
</protein>
<comment type="caution">
    <text evidence="1">The sequence shown here is derived from an EMBL/GenBank/DDBJ whole genome shotgun (WGS) entry which is preliminary data.</text>
</comment>
<proteinExistence type="predicted"/>
<evidence type="ECO:0000313" key="1">
    <source>
        <dbReference type="EMBL" id="PRD42086.1"/>
    </source>
</evidence>
<evidence type="ECO:0000313" key="2">
    <source>
        <dbReference type="Proteomes" id="UP000239434"/>
    </source>
</evidence>
<dbReference type="AlphaFoldDB" id="A0A2S9ING9"/>
<accession>A0A2S9ING9</accession>
<sequence length="94" mass="10620">MPKSQKPEPVKFTVRMSPELRLIIDEMRGEKSINQIINEWLWSKAVGDGADRVADSLRPALALMDDADREEFVASAITVVEALTRAGRRQRRKG</sequence>
<reference evidence="1 2" key="1">
    <citation type="submission" date="2018-02" db="EMBL/GenBank/DDBJ databases">
        <title>The draft genome of Phyllobacterium sp. 1N-3.</title>
        <authorList>
            <person name="Liu L."/>
            <person name="Li L."/>
            <person name="Zhang X."/>
            <person name="Wang T."/>
            <person name="Liang L."/>
        </authorList>
    </citation>
    <scope>NUCLEOTIDE SEQUENCE [LARGE SCALE GENOMIC DNA]</scope>
    <source>
        <strain evidence="1 2">1N-3</strain>
    </source>
</reference>
<gene>
    <name evidence="1" type="ORF">C5748_18195</name>
</gene>
<organism evidence="1 2">
    <name type="scientific">Phyllobacterium phragmitis</name>
    <dbReference type="NCBI Taxonomy" id="2670329"/>
    <lineage>
        <taxon>Bacteria</taxon>
        <taxon>Pseudomonadati</taxon>
        <taxon>Pseudomonadota</taxon>
        <taxon>Alphaproteobacteria</taxon>
        <taxon>Hyphomicrobiales</taxon>
        <taxon>Phyllobacteriaceae</taxon>
        <taxon>Phyllobacterium</taxon>
    </lineage>
</organism>